<evidence type="ECO:0000259" key="1">
    <source>
        <dbReference type="SMART" id="SM00278"/>
    </source>
</evidence>
<dbReference type="KEGG" id="dbc:MFMK1_001057"/>
<dbReference type="RefSeq" id="WP_366924106.1">
    <property type="nucleotide sequence ID" value="NZ_CP121694.1"/>
</dbReference>
<keyword evidence="2" id="KW-0238">DNA-binding</keyword>
<dbReference type="GO" id="GO:0006281">
    <property type="term" value="P:DNA repair"/>
    <property type="evidence" value="ECO:0007669"/>
    <property type="project" value="InterPro"/>
</dbReference>
<dbReference type="PANTHER" id="PTHR21180">
    <property type="entry name" value="ENDONUCLEASE/EXONUCLEASE/PHOSPHATASE FAMILY DOMAIN-CONTAINING PROTEIN 1"/>
    <property type="match status" value="1"/>
</dbReference>
<dbReference type="InterPro" id="IPR004509">
    <property type="entry name" value="Competence_ComEA_HhH"/>
</dbReference>
<dbReference type="Proteomes" id="UP001329915">
    <property type="component" value="Chromosome"/>
</dbReference>
<evidence type="ECO:0000313" key="2">
    <source>
        <dbReference type="EMBL" id="WRO21254.1"/>
    </source>
</evidence>
<dbReference type="Pfam" id="PF10531">
    <property type="entry name" value="SLBB"/>
    <property type="match status" value="1"/>
</dbReference>
<sequence>MDDKRLRYILILLLLALLVGGGIKMLNADDQPVLISDQSVEDQAGVAGVGTADDNQEGKVAVYITGAVKKPDVYFMAADARVQDAVDLAGPQPAADLSKLSLARHLLDGETIDVPRIGDISVSGQTTEVGQEETTGKININSANQTLLETLPGIGPAYAGRIIEYRQGHGGFKSLEELKQVSGIGDKRFEQLKDLITL</sequence>
<accession>A0AAU0UM58</accession>
<dbReference type="SMART" id="SM00278">
    <property type="entry name" value="HhH1"/>
    <property type="match status" value="2"/>
</dbReference>
<proteinExistence type="predicted"/>
<dbReference type="EMBL" id="CP121694">
    <property type="protein sequence ID" value="WRO21254.1"/>
    <property type="molecule type" value="Genomic_DNA"/>
</dbReference>
<feature type="domain" description="Helix-hairpin-helix DNA-binding motif class 1" evidence="1">
    <location>
        <begin position="176"/>
        <end position="195"/>
    </location>
</feature>
<feature type="domain" description="Helix-hairpin-helix DNA-binding motif class 1" evidence="1">
    <location>
        <begin position="146"/>
        <end position="165"/>
    </location>
</feature>
<gene>
    <name evidence="2" type="ORF">MFMK1_001057</name>
</gene>
<keyword evidence="3" id="KW-1185">Reference proteome</keyword>
<dbReference type="AlphaFoldDB" id="A0AAU0UM58"/>
<reference evidence="2 3" key="1">
    <citation type="submission" date="2023-04" db="EMBL/GenBank/DDBJ databases">
        <authorList>
            <person name="Hsu D."/>
        </authorList>
    </citation>
    <scope>NUCLEOTIDE SEQUENCE [LARGE SCALE GENOMIC DNA]</scope>
    <source>
        <strain evidence="2 3">MK1</strain>
    </source>
</reference>
<evidence type="ECO:0000313" key="3">
    <source>
        <dbReference type="Proteomes" id="UP001329915"/>
    </source>
</evidence>
<dbReference type="InterPro" id="IPR019554">
    <property type="entry name" value="Soluble_ligand-bd"/>
</dbReference>
<dbReference type="Gene3D" id="1.10.150.280">
    <property type="entry name" value="AF1531-like domain"/>
    <property type="match status" value="1"/>
</dbReference>
<dbReference type="InterPro" id="IPR051675">
    <property type="entry name" value="Endo/Exo/Phosphatase_dom_1"/>
</dbReference>
<dbReference type="InterPro" id="IPR010994">
    <property type="entry name" value="RuvA_2-like"/>
</dbReference>
<dbReference type="PANTHER" id="PTHR21180:SF32">
    <property type="entry name" value="ENDONUCLEASE_EXONUCLEASE_PHOSPHATASE FAMILY DOMAIN-CONTAINING PROTEIN 1"/>
    <property type="match status" value="1"/>
</dbReference>
<dbReference type="GO" id="GO:0015627">
    <property type="term" value="C:type II protein secretion system complex"/>
    <property type="evidence" value="ECO:0007669"/>
    <property type="project" value="TreeGrafter"/>
</dbReference>
<dbReference type="NCBIfam" id="TIGR00426">
    <property type="entry name" value="competence protein ComEA helix-hairpin-helix repeat region"/>
    <property type="match status" value="1"/>
</dbReference>
<dbReference type="GO" id="GO:0015628">
    <property type="term" value="P:protein secretion by the type II secretion system"/>
    <property type="evidence" value="ECO:0007669"/>
    <property type="project" value="TreeGrafter"/>
</dbReference>
<dbReference type="Pfam" id="PF12836">
    <property type="entry name" value="HHH_3"/>
    <property type="match status" value="1"/>
</dbReference>
<dbReference type="SUPFAM" id="SSF47781">
    <property type="entry name" value="RuvA domain 2-like"/>
    <property type="match status" value="1"/>
</dbReference>
<protein>
    <submittedName>
        <fullName evidence="2">ComEA family DNA-binding protein</fullName>
    </submittedName>
</protein>
<dbReference type="InterPro" id="IPR003583">
    <property type="entry name" value="Hlx-hairpin-Hlx_DNA-bd_motif"/>
</dbReference>
<dbReference type="GO" id="GO:0003677">
    <property type="term" value="F:DNA binding"/>
    <property type="evidence" value="ECO:0007669"/>
    <property type="project" value="UniProtKB-KW"/>
</dbReference>
<dbReference type="Gene3D" id="3.10.560.10">
    <property type="entry name" value="Outer membrane lipoprotein wza domain like"/>
    <property type="match status" value="1"/>
</dbReference>
<organism evidence="2 3">
    <name type="scientific">Metallumcola ferriviriculae</name>
    <dbReference type="NCBI Taxonomy" id="3039180"/>
    <lineage>
        <taxon>Bacteria</taxon>
        <taxon>Bacillati</taxon>
        <taxon>Bacillota</taxon>
        <taxon>Clostridia</taxon>
        <taxon>Neomoorellales</taxon>
        <taxon>Desulfitibacteraceae</taxon>
        <taxon>Metallumcola</taxon>
    </lineage>
</organism>
<name>A0AAU0UM58_9FIRM</name>